<name>A0ABU7A094_9FABA</name>
<dbReference type="Proteomes" id="UP001341840">
    <property type="component" value="Unassembled WGS sequence"/>
</dbReference>
<evidence type="ECO:0000313" key="2">
    <source>
        <dbReference type="Proteomes" id="UP001341840"/>
    </source>
</evidence>
<evidence type="ECO:0000313" key="1">
    <source>
        <dbReference type="EMBL" id="MED6227683.1"/>
    </source>
</evidence>
<organism evidence="1 2">
    <name type="scientific">Stylosanthes scabra</name>
    <dbReference type="NCBI Taxonomy" id="79078"/>
    <lineage>
        <taxon>Eukaryota</taxon>
        <taxon>Viridiplantae</taxon>
        <taxon>Streptophyta</taxon>
        <taxon>Embryophyta</taxon>
        <taxon>Tracheophyta</taxon>
        <taxon>Spermatophyta</taxon>
        <taxon>Magnoliopsida</taxon>
        <taxon>eudicotyledons</taxon>
        <taxon>Gunneridae</taxon>
        <taxon>Pentapetalae</taxon>
        <taxon>rosids</taxon>
        <taxon>fabids</taxon>
        <taxon>Fabales</taxon>
        <taxon>Fabaceae</taxon>
        <taxon>Papilionoideae</taxon>
        <taxon>50 kb inversion clade</taxon>
        <taxon>dalbergioids sensu lato</taxon>
        <taxon>Dalbergieae</taxon>
        <taxon>Pterocarpus clade</taxon>
        <taxon>Stylosanthes</taxon>
    </lineage>
</organism>
<proteinExistence type="predicted"/>
<feature type="non-terminal residue" evidence="1">
    <location>
        <position position="65"/>
    </location>
</feature>
<gene>
    <name evidence="1" type="ORF">PIB30_116269</name>
</gene>
<dbReference type="EMBL" id="JASCZI010291640">
    <property type="protein sequence ID" value="MED6227683.1"/>
    <property type="molecule type" value="Genomic_DNA"/>
</dbReference>
<sequence length="65" mass="7172">MSKQVMMELVDSFNTKDNTMRTTLGTIKLDSTKVAHALGLNGTGDLFDKKIDNKTLNDEQKAAVK</sequence>
<keyword evidence="2" id="KW-1185">Reference proteome</keyword>
<protein>
    <submittedName>
        <fullName evidence="1">Uncharacterized protein</fullName>
    </submittedName>
</protein>
<accession>A0ABU7A094</accession>
<reference evidence="1 2" key="1">
    <citation type="journal article" date="2023" name="Plants (Basel)">
        <title>Bridging the Gap: Combining Genomics and Transcriptomics Approaches to Understand Stylosanthes scabra, an Orphan Legume from the Brazilian Caatinga.</title>
        <authorList>
            <person name="Ferreira-Neto J.R.C."/>
            <person name="da Silva M.D."/>
            <person name="Binneck E."/>
            <person name="de Melo N.F."/>
            <person name="da Silva R.H."/>
            <person name="de Melo A.L.T.M."/>
            <person name="Pandolfi V."/>
            <person name="Bustamante F.O."/>
            <person name="Brasileiro-Vidal A.C."/>
            <person name="Benko-Iseppon A.M."/>
        </authorList>
    </citation>
    <scope>NUCLEOTIDE SEQUENCE [LARGE SCALE GENOMIC DNA]</scope>
    <source>
        <tissue evidence="1">Leaves</tissue>
    </source>
</reference>
<comment type="caution">
    <text evidence="1">The sequence shown here is derived from an EMBL/GenBank/DDBJ whole genome shotgun (WGS) entry which is preliminary data.</text>
</comment>